<dbReference type="Proteomes" id="UP000078046">
    <property type="component" value="Unassembled WGS sequence"/>
</dbReference>
<keyword evidence="1" id="KW-0472">Membrane</keyword>
<reference evidence="2 3" key="1">
    <citation type="submission" date="2016-04" db="EMBL/GenBank/DDBJ databases">
        <title>The genome of Intoshia linei affirms orthonectids as highly simplified spiralians.</title>
        <authorList>
            <person name="Mikhailov K.V."/>
            <person name="Slusarev G.S."/>
            <person name="Nikitin M.A."/>
            <person name="Logacheva M.D."/>
            <person name="Penin A."/>
            <person name="Aleoshin V."/>
            <person name="Panchin Y.V."/>
        </authorList>
    </citation>
    <scope>NUCLEOTIDE SEQUENCE [LARGE SCALE GENOMIC DNA]</scope>
    <source>
        <strain evidence="2">Intl2013</strain>
        <tissue evidence="2">Whole animal</tissue>
    </source>
</reference>
<dbReference type="EMBL" id="LWCA01000404">
    <property type="protein sequence ID" value="OAF68684.1"/>
    <property type="molecule type" value="Genomic_DNA"/>
</dbReference>
<accession>A0A177B5J1</accession>
<keyword evidence="1" id="KW-0812">Transmembrane</keyword>
<evidence type="ECO:0000313" key="3">
    <source>
        <dbReference type="Proteomes" id="UP000078046"/>
    </source>
</evidence>
<comment type="caution">
    <text evidence="2">The sequence shown here is derived from an EMBL/GenBank/DDBJ whole genome shotgun (WGS) entry which is preliminary data.</text>
</comment>
<feature type="transmembrane region" description="Helical" evidence="1">
    <location>
        <begin position="58"/>
        <end position="83"/>
    </location>
</feature>
<protein>
    <submittedName>
        <fullName evidence="2">Uncharacterized protein</fullName>
    </submittedName>
</protein>
<dbReference type="AlphaFoldDB" id="A0A177B5J1"/>
<evidence type="ECO:0000313" key="2">
    <source>
        <dbReference type="EMBL" id="OAF68684.1"/>
    </source>
</evidence>
<sequence>MYGWNLNIQRSLEKIEIIDPNYLIKNSNDKLVRKYSFMDSFKVNISEKSFIPYFIRSLFIQMFIVLAFVIVRLCLLVVLINALPTVSINFKIANYLLLIRGIIETALAYQLLTFSIHTLYTKFKQLKKVK</sequence>
<organism evidence="2 3">
    <name type="scientific">Intoshia linei</name>
    <dbReference type="NCBI Taxonomy" id="1819745"/>
    <lineage>
        <taxon>Eukaryota</taxon>
        <taxon>Metazoa</taxon>
        <taxon>Spiralia</taxon>
        <taxon>Lophotrochozoa</taxon>
        <taxon>Mesozoa</taxon>
        <taxon>Orthonectida</taxon>
        <taxon>Rhopaluridae</taxon>
        <taxon>Intoshia</taxon>
    </lineage>
</organism>
<keyword evidence="3" id="KW-1185">Reference proteome</keyword>
<name>A0A177B5J1_9BILA</name>
<proteinExistence type="predicted"/>
<gene>
    <name evidence="2" type="ORF">A3Q56_03556</name>
</gene>
<keyword evidence="1" id="KW-1133">Transmembrane helix</keyword>
<feature type="transmembrane region" description="Helical" evidence="1">
    <location>
        <begin position="95"/>
        <end position="120"/>
    </location>
</feature>
<evidence type="ECO:0000256" key="1">
    <source>
        <dbReference type="SAM" id="Phobius"/>
    </source>
</evidence>